<reference evidence="4" key="1">
    <citation type="journal article" date="2014" name="Int. J. Syst. Evol. Microbiol.">
        <title>Complete genome sequence of Corynebacterium casei LMG S-19264T (=DSM 44701T), isolated from a smear-ripened cheese.</title>
        <authorList>
            <consortium name="US DOE Joint Genome Institute (JGI-PGF)"/>
            <person name="Walter F."/>
            <person name="Albersmeier A."/>
            <person name="Kalinowski J."/>
            <person name="Ruckert C."/>
        </authorList>
    </citation>
    <scope>NUCLEOTIDE SEQUENCE</scope>
    <source>
        <strain evidence="4">CGMCC 1.15966</strain>
    </source>
</reference>
<keyword evidence="2" id="KW-0067">ATP-binding</keyword>
<evidence type="ECO:0000256" key="1">
    <source>
        <dbReference type="ARBA" id="ARBA00022741"/>
    </source>
</evidence>
<evidence type="ECO:0000313" key="4">
    <source>
        <dbReference type="EMBL" id="GGE29296.1"/>
    </source>
</evidence>
<dbReference type="Pfam" id="PF00501">
    <property type="entry name" value="AMP-binding"/>
    <property type="match status" value="1"/>
</dbReference>
<dbReference type="Proteomes" id="UP000614460">
    <property type="component" value="Unassembled WGS sequence"/>
</dbReference>
<dbReference type="SUPFAM" id="SSF56801">
    <property type="entry name" value="Acetyl-CoA synthetase-like"/>
    <property type="match status" value="1"/>
</dbReference>
<reference evidence="4" key="2">
    <citation type="submission" date="2020-09" db="EMBL/GenBank/DDBJ databases">
        <authorList>
            <person name="Sun Q."/>
            <person name="Zhou Y."/>
        </authorList>
    </citation>
    <scope>NUCLEOTIDE SEQUENCE</scope>
    <source>
        <strain evidence="4">CGMCC 1.15966</strain>
    </source>
</reference>
<comment type="caution">
    <text evidence="4">The sequence shown here is derived from an EMBL/GenBank/DDBJ whole genome shotgun (WGS) entry which is preliminary data.</text>
</comment>
<dbReference type="Pfam" id="PF23562">
    <property type="entry name" value="AMP-binding_C_3"/>
    <property type="match status" value="1"/>
</dbReference>
<dbReference type="GO" id="GO:0004467">
    <property type="term" value="F:long-chain fatty acid-CoA ligase activity"/>
    <property type="evidence" value="ECO:0007669"/>
    <property type="project" value="TreeGrafter"/>
</dbReference>
<evidence type="ECO:0000259" key="3">
    <source>
        <dbReference type="Pfam" id="PF00501"/>
    </source>
</evidence>
<dbReference type="GO" id="GO:0005524">
    <property type="term" value="F:ATP binding"/>
    <property type="evidence" value="ECO:0007669"/>
    <property type="project" value="UniProtKB-KW"/>
</dbReference>
<dbReference type="InterPro" id="IPR020459">
    <property type="entry name" value="AMP-binding"/>
</dbReference>
<name>A0A8H9G0S8_9SPHI</name>
<dbReference type="PANTHER" id="PTHR43272">
    <property type="entry name" value="LONG-CHAIN-FATTY-ACID--COA LIGASE"/>
    <property type="match status" value="1"/>
</dbReference>
<dbReference type="InterPro" id="IPR000873">
    <property type="entry name" value="AMP-dep_synth/lig_dom"/>
</dbReference>
<feature type="domain" description="AMP-dependent synthetase/ligase" evidence="3">
    <location>
        <begin position="47"/>
        <end position="432"/>
    </location>
</feature>
<dbReference type="RefSeq" id="WP_220476813.1">
    <property type="nucleotide sequence ID" value="NZ_BMKM01000009.1"/>
</dbReference>
<dbReference type="GO" id="GO:0016020">
    <property type="term" value="C:membrane"/>
    <property type="evidence" value="ECO:0007669"/>
    <property type="project" value="TreeGrafter"/>
</dbReference>
<dbReference type="EMBL" id="BMKM01000009">
    <property type="protein sequence ID" value="GGE29296.1"/>
    <property type="molecule type" value="Genomic_DNA"/>
</dbReference>
<evidence type="ECO:0000256" key="2">
    <source>
        <dbReference type="ARBA" id="ARBA00022840"/>
    </source>
</evidence>
<evidence type="ECO:0000313" key="5">
    <source>
        <dbReference type="Proteomes" id="UP000614460"/>
    </source>
</evidence>
<keyword evidence="5" id="KW-1185">Reference proteome</keyword>
<sequence length="608" mass="69474">MWLRNLSIDLKDRFLYVMEENLRLFDLALRQVTLFPGLNMFSHKKEGEWKTLTSEEFLEKVNALSKGLIELGVKPNDKVGLIADSSIEWHIVDFAIQQIGAVVVAIYPNISDTDYQFIFNDAEIKLCIVSTKSLYKRLTELTDSIYTLKYIFCIEKHEDVRNWEELNKVGEHIADSKIEELRAQVKHTDLATLIYTSGTTGKPKGVMLTHHNIISNVEAAREITPCKAYDRALTFLPPCHAYERMVIYTYLYIGITVHIAESLDKIGQNITEVKPHIMTAVPRILEKVYEKIMKTGMELTGFKRKIFDWAVEIAEQYDPNPEKRSFGYNLKLKLAQKLVLDKWYQALGGHLLTVASGSASLQAKLARVFLAAGIPLYEGYGMTEASPLISVNHYLKGIRIGTVGLAVKYVEIKLADDGEILVKGPNVMQGYYKNPEETNKTIIDGWLHTGDIGTWEDEVFLKIIDRKKEMFKISGGKYVVPQPIEKKLLESNYIEQAMVIGDGQKFASAFIVPNYAHLQDWSKSEAPELKGMPKDQFLTEAKVIRKINKEVQNANQHFGNWEQIKKPIILPDEFTIENGELTPTLKMKRKVILEKYKKEFDHLYNVAE</sequence>
<proteinExistence type="predicted"/>
<dbReference type="InterPro" id="IPR020845">
    <property type="entry name" value="AMP-binding_CS"/>
</dbReference>
<dbReference type="Gene3D" id="3.40.50.12780">
    <property type="entry name" value="N-terminal domain of ligase-like"/>
    <property type="match status" value="1"/>
</dbReference>
<organism evidence="4 5">
    <name type="scientific">Sphingobacterium cellulitidis</name>
    <dbReference type="NCBI Taxonomy" id="1768011"/>
    <lineage>
        <taxon>Bacteria</taxon>
        <taxon>Pseudomonadati</taxon>
        <taxon>Bacteroidota</taxon>
        <taxon>Sphingobacteriia</taxon>
        <taxon>Sphingobacteriales</taxon>
        <taxon>Sphingobacteriaceae</taxon>
        <taxon>Sphingobacterium</taxon>
    </lineage>
</organism>
<dbReference type="InterPro" id="IPR042099">
    <property type="entry name" value="ANL_N_sf"/>
</dbReference>
<dbReference type="AlphaFoldDB" id="A0A8H9G0S8"/>
<protein>
    <submittedName>
        <fullName evidence="4">AMP-dependent synthetase</fullName>
    </submittedName>
</protein>
<dbReference type="CDD" id="cd05907">
    <property type="entry name" value="VL_LC_FACS_like"/>
    <property type="match status" value="1"/>
</dbReference>
<keyword evidence="1" id="KW-0547">Nucleotide-binding</keyword>
<gene>
    <name evidence="4" type="primary">fadD</name>
    <name evidence="4" type="ORF">GCM10011516_28890</name>
</gene>
<dbReference type="PRINTS" id="PR00154">
    <property type="entry name" value="AMPBINDING"/>
</dbReference>
<dbReference type="PANTHER" id="PTHR43272:SF33">
    <property type="entry name" value="AMP-BINDING DOMAIN-CONTAINING PROTEIN-RELATED"/>
    <property type="match status" value="1"/>
</dbReference>
<accession>A0A8H9G0S8</accession>
<dbReference type="PROSITE" id="PS00455">
    <property type="entry name" value="AMP_BINDING"/>
    <property type="match status" value="1"/>
</dbReference>